<accession>A0ABZ1C0Z5</accession>
<keyword evidence="2" id="KW-1185">Reference proteome</keyword>
<dbReference type="Proteomes" id="UP001332192">
    <property type="component" value="Chromosome"/>
</dbReference>
<evidence type="ECO:0000313" key="2">
    <source>
        <dbReference type="Proteomes" id="UP001332192"/>
    </source>
</evidence>
<reference evidence="1 2" key="1">
    <citation type="journal article" date="2024" name="Front. Microbiol.">
        <title>Novel thermophilic genera Geochorda gen. nov. and Carboxydochorda gen. nov. from the deep terrestrial subsurface reveal the ecophysiological diversity in the class Limnochordia.</title>
        <authorList>
            <person name="Karnachuk O.V."/>
            <person name="Lukina A.P."/>
            <person name="Avakyan M.R."/>
            <person name="Kadnikov V.V."/>
            <person name="Begmatov S."/>
            <person name="Beletsky A.V."/>
            <person name="Vlasova K.G."/>
            <person name="Novikov A.A."/>
            <person name="Shcherbakova V.A."/>
            <person name="Mardanov A.V."/>
            <person name="Ravin N.V."/>
        </authorList>
    </citation>
    <scope>NUCLEOTIDE SEQUENCE [LARGE SCALE GENOMIC DNA]</scope>
    <source>
        <strain evidence="1 2">L945</strain>
    </source>
</reference>
<evidence type="ECO:0000313" key="1">
    <source>
        <dbReference type="EMBL" id="WRP18747.1"/>
    </source>
</evidence>
<proteinExistence type="predicted"/>
<name>A0ABZ1C0Z5_9FIRM</name>
<sequence>MGRRGKLLEQPLREHLFDLIDRGFSEVEVIKALRAEARRMQLPPPDPRTVSRYRLAYEIATGALDPKDPEVKGRLDPLRIKDGFLERVRLLVHHRQTRREAEPAAHPALVPSWRAQHVERLMQLAETIRGFIYNPQIRLHAEVGWDLPRSLEVKGVDLALEPERWLGTVVPDLDIESAWGELWPYLREHLAKSPFWKHLDALRQAVDTYDRALEAAGQKVAEEDPSFRSFWADVTFARQYPVPSRTPVTPDSGSEHPPLYDLDKVEWAVEKLREIAPDLDKHRWDLVRLLEALRDDLLPDRVARLIAESTCSLCRDTPAE</sequence>
<dbReference type="RefSeq" id="WP_324718019.1">
    <property type="nucleotide sequence ID" value="NZ_CP141615.1"/>
</dbReference>
<organism evidence="1 2">
    <name type="scientific">Carboxydichorda subterranea</name>
    <dbReference type="NCBI Taxonomy" id="3109565"/>
    <lineage>
        <taxon>Bacteria</taxon>
        <taxon>Bacillati</taxon>
        <taxon>Bacillota</taxon>
        <taxon>Limnochordia</taxon>
        <taxon>Limnochordales</taxon>
        <taxon>Geochordaceae</taxon>
        <taxon>Carboxydichorda</taxon>
    </lineage>
</organism>
<protein>
    <submittedName>
        <fullName evidence="1">Uncharacterized protein</fullName>
    </submittedName>
</protein>
<dbReference type="EMBL" id="CP141615">
    <property type="protein sequence ID" value="WRP18747.1"/>
    <property type="molecule type" value="Genomic_DNA"/>
</dbReference>
<gene>
    <name evidence="1" type="ORF">U7230_07075</name>
</gene>